<sequence>MAKMDLSVERLRSVRLGSSARAWFDRGADEERNFHCSSGLLAKTSTGRGAWPFAWLVEAAASRLGRLFSSETMEARAEARLRVEGGADSDVSDIVSCGRRETGEENAPGEDWAAAATLAV</sequence>
<accession>A0A2X0LX32</accession>
<evidence type="ECO:0000313" key="1">
    <source>
        <dbReference type="EMBL" id="SGY16794.1"/>
    </source>
</evidence>
<organism evidence="1 2">
    <name type="scientific">Microbotryum silenes-dioicae</name>
    <dbReference type="NCBI Taxonomy" id="796604"/>
    <lineage>
        <taxon>Eukaryota</taxon>
        <taxon>Fungi</taxon>
        <taxon>Dikarya</taxon>
        <taxon>Basidiomycota</taxon>
        <taxon>Pucciniomycotina</taxon>
        <taxon>Microbotryomycetes</taxon>
        <taxon>Microbotryales</taxon>
        <taxon>Microbotryaceae</taxon>
        <taxon>Microbotryum</taxon>
    </lineage>
</organism>
<proteinExistence type="predicted"/>
<protein>
    <submittedName>
        <fullName evidence="1">BQ5605_C012g06992 protein</fullName>
    </submittedName>
</protein>
<dbReference type="AlphaFoldDB" id="A0A2X0LX32"/>
<dbReference type="EMBL" id="FQNC01000014">
    <property type="protein sequence ID" value="SGY16794.1"/>
    <property type="molecule type" value="Genomic_DNA"/>
</dbReference>
<dbReference type="Proteomes" id="UP000249464">
    <property type="component" value="Unassembled WGS sequence"/>
</dbReference>
<gene>
    <name evidence="1" type="primary">BQ5605_C012g06992</name>
    <name evidence="1" type="ORF">BQ5605_C012G06992</name>
</gene>
<evidence type="ECO:0000313" key="2">
    <source>
        <dbReference type="Proteomes" id="UP000249464"/>
    </source>
</evidence>
<name>A0A2X0LX32_9BASI</name>
<keyword evidence="2" id="KW-1185">Reference proteome</keyword>
<reference evidence="1 2" key="1">
    <citation type="submission" date="2016-11" db="EMBL/GenBank/DDBJ databases">
        <authorList>
            <person name="Jaros S."/>
            <person name="Januszkiewicz K."/>
            <person name="Wedrychowicz H."/>
        </authorList>
    </citation>
    <scope>NUCLEOTIDE SEQUENCE [LARGE SCALE GENOMIC DNA]</scope>
</reference>